<name>A0A085MU02_9BILA</name>
<sequence length="81" mass="9394">MRFLAMINGLELPRFHLDLNSPLSSCKRRSLLWVRERFRISNGPSSRIVLNVILVDRLDGLTNRTVEIANLSKRLMKCNVE</sequence>
<dbReference type="AlphaFoldDB" id="A0A085MU02"/>
<accession>A0A085MU02</accession>
<dbReference type="EMBL" id="KL367653">
    <property type="protein sequence ID" value="KFD60698.1"/>
    <property type="molecule type" value="Genomic_DNA"/>
</dbReference>
<evidence type="ECO:0000313" key="1">
    <source>
        <dbReference type="EMBL" id="KFD60698.1"/>
    </source>
</evidence>
<dbReference type="Proteomes" id="UP000030758">
    <property type="component" value="Unassembled WGS sequence"/>
</dbReference>
<reference evidence="1" key="1">
    <citation type="journal article" date="2014" name="Nat. Genet.">
        <title>Genome and transcriptome of the porcine whipworm Trichuris suis.</title>
        <authorList>
            <person name="Jex A.R."/>
            <person name="Nejsum P."/>
            <person name="Schwarz E.M."/>
            <person name="Hu L."/>
            <person name="Young N.D."/>
            <person name="Hall R.S."/>
            <person name="Korhonen P.K."/>
            <person name="Liao S."/>
            <person name="Thamsborg S."/>
            <person name="Xia J."/>
            <person name="Xu P."/>
            <person name="Wang S."/>
            <person name="Scheerlinck J.P."/>
            <person name="Hofmann A."/>
            <person name="Sternberg P.W."/>
            <person name="Wang J."/>
            <person name="Gasser R.B."/>
        </authorList>
    </citation>
    <scope>NUCLEOTIDE SEQUENCE [LARGE SCALE GENOMIC DNA]</scope>
    <source>
        <strain evidence="1">DCEP-RM93F</strain>
    </source>
</reference>
<proteinExistence type="predicted"/>
<protein>
    <submittedName>
        <fullName evidence="1">Uncharacterized protein</fullName>
    </submittedName>
</protein>
<gene>
    <name evidence="1" type="ORF">M514_10607</name>
</gene>
<organism evidence="1">
    <name type="scientific">Trichuris suis</name>
    <name type="common">pig whipworm</name>
    <dbReference type="NCBI Taxonomy" id="68888"/>
    <lineage>
        <taxon>Eukaryota</taxon>
        <taxon>Metazoa</taxon>
        <taxon>Ecdysozoa</taxon>
        <taxon>Nematoda</taxon>
        <taxon>Enoplea</taxon>
        <taxon>Dorylaimia</taxon>
        <taxon>Trichinellida</taxon>
        <taxon>Trichuridae</taxon>
        <taxon>Trichuris</taxon>
    </lineage>
</organism>